<evidence type="ECO:0000256" key="5">
    <source>
        <dbReference type="ARBA" id="ARBA00022989"/>
    </source>
</evidence>
<evidence type="ECO:0000313" key="9">
    <source>
        <dbReference type="Proteomes" id="UP000706151"/>
    </source>
</evidence>
<keyword evidence="5 7" id="KW-1133">Transmembrane helix</keyword>
<dbReference type="InterPro" id="IPR050833">
    <property type="entry name" value="Poly_Biosynth_Transport"/>
</dbReference>
<keyword evidence="4 7" id="KW-0812">Transmembrane</keyword>
<organism evidence="8 9">
    <name type="scientific">Candidatus Accumulibacter affinis</name>
    <dbReference type="NCBI Taxonomy" id="2954384"/>
    <lineage>
        <taxon>Bacteria</taxon>
        <taxon>Pseudomonadati</taxon>
        <taxon>Pseudomonadota</taxon>
        <taxon>Betaproteobacteria</taxon>
        <taxon>Candidatus Accumulibacter</taxon>
    </lineage>
</organism>
<feature type="transmembrane region" description="Helical" evidence="7">
    <location>
        <begin position="439"/>
        <end position="460"/>
    </location>
</feature>
<dbReference type="PANTHER" id="PTHR30250:SF10">
    <property type="entry name" value="LIPOPOLYSACCHARIDE BIOSYNTHESIS PROTEIN WZXC"/>
    <property type="match status" value="1"/>
</dbReference>
<gene>
    <name evidence="8" type="ORF">IPK02_06060</name>
</gene>
<feature type="transmembrane region" description="Helical" evidence="7">
    <location>
        <begin position="288"/>
        <end position="312"/>
    </location>
</feature>
<feature type="transmembrane region" description="Helical" evidence="7">
    <location>
        <begin position="168"/>
        <end position="187"/>
    </location>
</feature>
<accession>A0A935T8Z7</accession>
<sequence length="477" mass="50378">MGSFKRSLALSVAQRNASLLIQFVSSLLIARLLTPHEIGIFSIGAVIVSFSHIVRDVGVSNYVVQERELTTERLRSAQAIVWISSLSLAFLVAVFSVWAGWFYAEPGVELTMQVLAINFLLLPIGVVTVALLTREMAFGQLFVVNIAAALAQALTGVLLAWAGFGFISLAWSAVAGGIVSALGSLICRRPEQPWLPGIREWRRVFAAGSKLGSTSLLYEIGLAGPELIAGRALGFEAVAYFSRGLGVGTMVLRSLVDSMSSVAVSYFARQSRSAQDLKAPYLRGVSYMSILALPAFACLATMAEPVILFLYGRQWLEAVMPLQIVSVGLTCLAVTNVAGAVLVGSGQLGTQLRMHAICQPLKILAVLVGVSFFGLAGVAAGVAIGDVSVSIYGLYMANRLLGVSLGEITRAVLPSAGVALGAALLAAGTLRALVPGEPVVIQVALAGLAAGIGWLLGLILTRHPMWDELRGLFRRTN</sequence>
<evidence type="ECO:0000256" key="7">
    <source>
        <dbReference type="SAM" id="Phobius"/>
    </source>
</evidence>
<comment type="caution">
    <text evidence="8">The sequence shown here is derived from an EMBL/GenBank/DDBJ whole genome shotgun (WGS) entry which is preliminary data.</text>
</comment>
<reference evidence="8 9" key="1">
    <citation type="submission" date="2020-10" db="EMBL/GenBank/DDBJ databases">
        <title>Connecting structure to function with the recovery of over 1000 high-quality activated sludge metagenome-assembled genomes encoding full-length rRNA genes using long-read sequencing.</title>
        <authorList>
            <person name="Singleton C.M."/>
            <person name="Petriglieri F."/>
            <person name="Kristensen J.M."/>
            <person name="Kirkegaard R.H."/>
            <person name="Michaelsen T.Y."/>
            <person name="Andersen M.H."/>
            <person name="Karst S.M."/>
            <person name="Dueholm M.S."/>
            <person name="Nielsen P.H."/>
            <person name="Albertsen M."/>
        </authorList>
    </citation>
    <scope>NUCLEOTIDE SEQUENCE [LARGE SCALE GENOMIC DNA]</scope>
    <source>
        <strain evidence="8">Fred_18-Q3-R57-64_BAT3C.720</strain>
    </source>
</reference>
<dbReference type="Proteomes" id="UP000706151">
    <property type="component" value="Unassembled WGS sequence"/>
</dbReference>
<protein>
    <submittedName>
        <fullName evidence="8">Oligosaccharide flippase family protein</fullName>
    </submittedName>
</protein>
<dbReference type="AlphaFoldDB" id="A0A935T8Z7"/>
<feature type="transmembrane region" description="Helical" evidence="7">
    <location>
        <begin position="79"/>
        <end position="104"/>
    </location>
</feature>
<feature type="transmembrane region" description="Helical" evidence="7">
    <location>
        <begin position="363"/>
        <end position="396"/>
    </location>
</feature>
<evidence type="ECO:0000313" key="8">
    <source>
        <dbReference type="EMBL" id="MBK7953554.1"/>
    </source>
</evidence>
<evidence type="ECO:0000256" key="2">
    <source>
        <dbReference type="ARBA" id="ARBA00007430"/>
    </source>
</evidence>
<evidence type="ECO:0000256" key="6">
    <source>
        <dbReference type="ARBA" id="ARBA00023136"/>
    </source>
</evidence>
<dbReference type="Pfam" id="PF13440">
    <property type="entry name" value="Polysacc_synt_3"/>
    <property type="match status" value="1"/>
</dbReference>
<evidence type="ECO:0000256" key="3">
    <source>
        <dbReference type="ARBA" id="ARBA00022475"/>
    </source>
</evidence>
<name>A0A935T8Z7_9PROT</name>
<keyword evidence="3" id="KW-1003">Cell membrane</keyword>
<dbReference type="GO" id="GO:0005886">
    <property type="term" value="C:plasma membrane"/>
    <property type="evidence" value="ECO:0007669"/>
    <property type="project" value="UniProtKB-SubCell"/>
</dbReference>
<dbReference type="PANTHER" id="PTHR30250">
    <property type="entry name" value="PST FAMILY PREDICTED COLANIC ACID TRANSPORTER"/>
    <property type="match status" value="1"/>
</dbReference>
<keyword evidence="6 7" id="KW-0472">Membrane</keyword>
<comment type="similarity">
    <text evidence="2">Belongs to the polysaccharide synthase family.</text>
</comment>
<evidence type="ECO:0000256" key="4">
    <source>
        <dbReference type="ARBA" id="ARBA00022692"/>
    </source>
</evidence>
<feature type="transmembrane region" description="Helical" evidence="7">
    <location>
        <begin position="110"/>
        <end position="132"/>
    </location>
</feature>
<proteinExistence type="inferred from homology"/>
<evidence type="ECO:0000256" key="1">
    <source>
        <dbReference type="ARBA" id="ARBA00004651"/>
    </source>
</evidence>
<feature type="transmembrane region" description="Helical" evidence="7">
    <location>
        <begin position="141"/>
        <end position="162"/>
    </location>
</feature>
<feature type="transmembrane region" description="Helical" evidence="7">
    <location>
        <begin position="324"/>
        <end position="343"/>
    </location>
</feature>
<comment type="subcellular location">
    <subcellularLocation>
        <location evidence="1">Cell membrane</location>
        <topology evidence="1">Multi-pass membrane protein</topology>
    </subcellularLocation>
</comment>
<dbReference type="EMBL" id="JADJOT010000006">
    <property type="protein sequence ID" value="MBK7953554.1"/>
    <property type="molecule type" value="Genomic_DNA"/>
</dbReference>